<dbReference type="Proteomes" id="UP001198151">
    <property type="component" value="Unassembled WGS sequence"/>
</dbReference>
<evidence type="ECO:0000256" key="1">
    <source>
        <dbReference type="SAM" id="MobiDB-lite"/>
    </source>
</evidence>
<proteinExistence type="predicted"/>
<accession>A0ABS8G048</accession>
<protein>
    <submittedName>
        <fullName evidence="2">Uncharacterized protein</fullName>
    </submittedName>
</protein>
<name>A0ABS8G048_9FIRM</name>
<organism evidence="2 3">
    <name type="scientific">Ruminococcus turbiniformis</name>
    <dbReference type="NCBI Taxonomy" id="2881258"/>
    <lineage>
        <taxon>Bacteria</taxon>
        <taxon>Bacillati</taxon>
        <taxon>Bacillota</taxon>
        <taxon>Clostridia</taxon>
        <taxon>Eubacteriales</taxon>
        <taxon>Oscillospiraceae</taxon>
        <taxon>Ruminococcus</taxon>
    </lineage>
</organism>
<evidence type="ECO:0000313" key="3">
    <source>
        <dbReference type="Proteomes" id="UP001198151"/>
    </source>
</evidence>
<keyword evidence="3" id="KW-1185">Reference proteome</keyword>
<reference evidence="2 3" key="1">
    <citation type="submission" date="2021-10" db="EMBL/GenBank/DDBJ databases">
        <title>Anaerobic single-cell dispensing facilitates the cultivation of human gut bacteria.</title>
        <authorList>
            <person name="Afrizal A."/>
        </authorList>
    </citation>
    <scope>NUCLEOTIDE SEQUENCE [LARGE SCALE GENOMIC DNA]</scope>
    <source>
        <strain evidence="2 3">CLA-AA-H200</strain>
    </source>
</reference>
<comment type="caution">
    <text evidence="2">The sequence shown here is derived from an EMBL/GenBank/DDBJ whole genome shotgun (WGS) entry which is preliminary data.</text>
</comment>
<feature type="region of interest" description="Disordered" evidence="1">
    <location>
        <begin position="135"/>
        <end position="179"/>
    </location>
</feature>
<dbReference type="EMBL" id="JAJEQX010000031">
    <property type="protein sequence ID" value="MCC2255655.1"/>
    <property type="molecule type" value="Genomic_DNA"/>
</dbReference>
<evidence type="ECO:0000313" key="2">
    <source>
        <dbReference type="EMBL" id="MCC2255655.1"/>
    </source>
</evidence>
<gene>
    <name evidence="2" type="ORF">LKD70_14755</name>
</gene>
<sequence>MADKTIPDFVFPPGGEKPDMSRDDLAAVAEAVAALSPEDRTLLAAVQASPFRLTAAEQFLEFPDNIDFFVLEPQVKQMEDLGWRYLEQHLDLELTPELRAAIDPVPFGRQAMEEDRGCFTQYGYLSLSGDEWQHEQAAEHGRREAEKKPSIRERLEQSKKECAGKDRAQPVKDKSAPEL</sequence>
<dbReference type="RefSeq" id="WP_227708661.1">
    <property type="nucleotide sequence ID" value="NZ_JAJEQX010000031.1"/>
</dbReference>